<dbReference type="Gene3D" id="3.30.470.20">
    <property type="entry name" value="ATP-grasp fold, B domain"/>
    <property type="match status" value="1"/>
</dbReference>
<keyword evidence="3 4" id="KW-0067">ATP-binding</keyword>
<name>A0ABV6Z680_UNCC1</name>
<protein>
    <submittedName>
        <fullName evidence="6">ATP-grasp domain-containing protein</fullName>
    </submittedName>
</protein>
<dbReference type="PANTHER" id="PTHR43585">
    <property type="entry name" value="FUMIPYRROLE BIOSYNTHESIS PROTEIN C"/>
    <property type="match status" value="1"/>
</dbReference>
<evidence type="ECO:0000256" key="4">
    <source>
        <dbReference type="PROSITE-ProRule" id="PRU00409"/>
    </source>
</evidence>
<dbReference type="InterPro" id="IPR011761">
    <property type="entry name" value="ATP-grasp"/>
</dbReference>
<evidence type="ECO:0000256" key="2">
    <source>
        <dbReference type="ARBA" id="ARBA00022741"/>
    </source>
</evidence>
<dbReference type="PANTHER" id="PTHR43585:SF2">
    <property type="entry name" value="ATP-GRASP ENZYME FSQD"/>
    <property type="match status" value="1"/>
</dbReference>
<dbReference type="InterPro" id="IPR052032">
    <property type="entry name" value="ATP-dep_AA_Ligase"/>
</dbReference>
<reference evidence="6 7" key="1">
    <citation type="submission" date="2024-09" db="EMBL/GenBank/DDBJ databases">
        <title>Laminarin stimulates single cell rates of sulfate reduction while oxygen inhibits transcriptomic activity in coastal marine sediment.</title>
        <authorList>
            <person name="Lindsay M."/>
            <person name="Orcutt B."/>
            <person name="Emerson D."/>
            <person name="Stepanauskas R."/>
            <person name="D'Angelo T."/>
        </authorList>
    </citation>
    <scope>NUCLEOTIDE SEQUENCE [LARGE SCALE GENOMIC DNA]</scope>
    <source>
        <strain evidence="6">SAG AM-311-K15</strain>
    </source>
</reference>
<evidence type="ECO:0000259" key="5">
    <source>
        <dbReference type="PROSITE" id="PS50975"/>
    </source>
</evidence>
<gene>
    <name evidence="6" type="ORF">ACFL27_27545</name>
</gene>
<dbReference type="Proteomes" id="UP001594351">
    <property type="component" value="Unassembled WGS sequence"/>
</dbReference>
<dbReference type="Pfam" id="PF13535">
    <property type="entry name" value="ATP-grasp_4"/>
    <property type="match status" value="1"/>
</dbReference>
<evidence type="ECO:0000256" key="3">
    <source>
        <dbReference type="ARBA" id="ARBA00022840"/>
    </source>
</evidence>
<dbReference type="PROSITE" id="PS50975">
    <property type="entry name" value="ATP_GRASP"/>
    <property type="match status" value="1"/>
</dbReference>
<keyword evidence="7" id="KW-1185">Reference proteome</keyword>
<organism evidence="6 7">
    <name type="scientific">candidate division CSSED10-310 bacterium</name>
    <dbReference type="NCBI Taxonomy" id="2855610"/>
    <lineage>
        <taxon>Bacteria</taxon>
        <taxon>Bacteria division CSSED10-310</taxon>
    </lineage>
</organism>
<proteinExistence type="predicted"/>
<accession>A0ABV6Z680</accession>
<dbReference type="EMBL" id="JBHPBY010000660">
    <property type="protein sequence ID" value="MFC1853956.1"/>
    <property type="molecule type" value="Genomic_DNA"/>
</dbReference>
<keyword evidence="1" id="KW-0436">Ligase</keyword>
<comment type="caution">
    <text evidence="6">The sequence shown here is derived from an EMBL/GenBank/DDBJ whole genome shotgun (WGS) entry which is preliminary data.</text>
</comment>
<evidence type="ECO:0000313" key="6">
    <source>
        <dbReference type="EMBL" id="MFC1853956.1"/>
    </source>
</evidence>
<evidence type="ECO:0000256" key="1">
    <source>
        <dbReference type="ARBA" id="ARBA00022598"/>
    </source>
</evidence>
<evidence type="ECO:0000313" key="7">
    <source>
        <dbReference type="Proteomes" id="UP001594351"/>
    </source>
</evidence>
<sequence>MMALYVILDPNFEYAAYMTKFLQEYDYQGIAVFTSEAKYRIYHSIYAQIIGECIEDEYLSTEFPGLEELADDIMQKYGEELQGIIPWDEATIELGAELGEMLEFDWNSRELITHFRNKYALKDFLRRNTDLRINASQIVTTVEEVEEFVATVAMWPIVVKPTEGSGSRGVYFADDLDSLMAYSVEVLKTAQGEILLEEFIGGQEYVVNGITNSEGDVLITDLWCYDKRDSHGFKNLYFQTIKVDRADEDFDELTYYAASVIQNLGLRKSPFHMELKQDAWGPCLVECGARFAGGNQPLLASMLHDHSLFEIAATHYIGDFPFSHDDVHYDKYDQLQARIIKGVQSFEIPAIKNIHGLDEVQNLPSFYMIGYIRPIGSYLPVTVDLDTASYEIYLIHEDPEQIESDAEMVRGLIRFE</sequence>
<feature type="domain" description="ATP-grasp" evidence="5">
    <location>
        <begin position="123"/>
        <end position="317"/>
    </location>
</feature>
<keyword evidence="2 4" id="KW-0547">Nucleotide-binding</keyword>
<dbReference type="SUPFAM" id="SSF56059">
    <property type="entry name" value="Glutathione synthetase ATP-binding domain-like"/>
    <property type="match status" value="1"/>
</dbReference>